<sequence>MMLELSFADGGAVRTTALVPALSKLASTLSLKPAALPAVAMTIDTATATRTVARKDGTQRARELLNGFMQQT</sequence>
<evidence type="ECO:0000313" key="1">
    <source>
        <dbReference type="EMBL" id="AGW41218.1"/>
    </source>
</evidence>
<accession>U3PCG3</accession>
<organism evidence="1 2">
    <name type="scientific">Leifsonia xyli subsp. cynodontis DSM 46306</name>
    <dbReference type="NCBI Taxonomy" id="1389489"/>
    <lineage>
        <taxon>Bacteria</taxon>
        <taxon>Bacillati</taxon>
        <taxon>Actinomycetota</taxon>
        <taxon>Actinomycetes</taxon>
        <taxon>Micrococcales</taxon>
        <taxon>Microbacteriaceae</taxon>
        <taxon>Leifsonia</taxon>
    </lineage>
</organism>
<protein>
    <submittedName>
        <fullName evidence="1">Uncharacterized protein</fullName>
    </submittedName>
</protein>
<dbReference type="Proteomes" id="UP000016743">
    <property type="component" value="Chromosome"/>
</dbReference>
<keyword evidence="2" id="KW-1185">Reference proteome</keyword>
<dbReference type="KEGG" id="lxy:O159_11260"/>
<gene>
    <name evidence="1" type="ORF">O159_11260</name>
</gene>
<dbReference type="AlphaFoldDB" id="U3PCG3"/>
<name>U3PCG3_LEIXC</name>
<evidence type="ECO:0000313" key="2">
    <source>
        <dbReference type="Proteomes" id="UP000016743"/>
    </source>
</evidence>
<proteinExistence type="predicted"/>
<dbReference type="EMBL" id="CP006734">
    <property type="protein sequence ID" value="AGW41218.1"/>
    <property type="molecule type" value="Genomic_DNA"/>
</dbReference>
<reference evidence="1 2" key="1">
    <citation type="journal article" date="2013" name="Genome Announc.">
        <title>Complete Genome Sequence of Leifsonia xyli subsp. cynodontis Strain DSM46306, a Gram-Positive Bacterial Pathogen of Grasses.</title>
        <authorList>
            <person name="Monteiro-Vitorello C.B."/>
            <person name="Zerillo M.M."/>
            <person name="Van Sluys M.A."/>
            <person name="Camargo L.E."/>
            <person name="Kitajima J.P."/>
        </authorList>
    </citation>
    <scope>NUCLEOTIDE SEQUENCE [LARGE SCALE GENOMIC DNA]</scope>
    <source>
        <strain evidence="1 2">DSM 46306</strain>
    </source>
</reference>
<dbReference type="HOGENOM" id="CLU_2717454_0_0_11"/>